<comment type="caution">
    <text evidence="1">The sequence shown here is derived from an EMBL/GenBank/DDBJ whole genome shotgun (WGS) entry which is preliminary data.</text>
</comment>
<gene>
    <name evidence="1" type="ORF">MML48_4g00015454</name>
</gene>
<name>A0ACB9T8X9_HOLOL</name>
<dbReference type="Proteomes" id="UP001056778">
    <property type="component" value="Chromosome 4"/>
</dbReference>
<evidence type="ECO:0000313" key="1">
    <source>
        <dbReference type="EMBL" id="KAI4463266.1"/>
    </source>
</evidence>
<organism evidence="1 2">
    <name type="scientific">Holotrichia oblita</name>
    <name type="common">Chafer beetle</name>
    <dbReference type="NCBI Taxonomy" id="644536"/>
    <lineage>
        <taxon>Eukaryota</taxon>
        <taxon>Metazoa</taxon>
        <taxon>Ecdysozoa</taxon>
        <taxon>Arthropoda</taxon>
        <taxon>Hexapoda</taxon>
        <taxon>Insecta</taxon>
        <taxon>Pterygota</taxon>
        <taxon>Neoptera</taxon>
        <taxon>Endopterygota</taxon>
        <taxon>Coleoptera</taxon>
        <taxon>Polyphaga</taxon>
        <taxon>Scarabaeiformia</taxon>
        <taxon>Scarabaeidae</taxon>
        <taxon>Melolonthinae</taxon>
        <taxon>Holotrichia</taxon>
    </lineage>
</organism>
<evidence type="ECO:0000313" key="2">
    <source>
        <dbReference type="Proteomes" id="UP001056778"/>
    </source>
</evidence>
<protein>
    <submittedName>
        <fullName evidence="1">Transposase is4</fullName>
    </submittedName>
</protein>
<dbReference type="EMBL" id="CM043018">
    <property type="protein sequence ID" value="KAI4463266.1"/>
    <property type="molecule type" value="Genomic_DNA"/>
</dbReference>
<accession>A0ACB9T8X9</accession>
<sequence length="178" mass="20581">MPRITANEDLTDEDSGDEDIMSINNLPDAMSVRNLRLTGTILENRLANCELECKAEIKKQARGFFDYRSAKNEIIVAKWHDNNVVTIASDNTSVYPIHQVSRYNRQESKKISVTQSHIIQVYKNNMGGVDRCNQNVALYRTNIRGKKWYFCLISYCLDLMIQIAWQLHKMQNGNLDHL</sequence>
<keyword evidence="2" id="KW-1185">Reference proteome</keyword>
<reference evidence="1" key="1">
    <citation type="submission" date="2022-04" db="EMBL/GenBank/DDBJ databases">
        <title>Chromosome-scale genome assembly of Holotrichia oblita Faldermann.</title>
        <authorList>
            <person name="Rongchong L."/>
        </authorList>
    </citation>
    <scope>NUCLEOTIDE SEQUENCE</scope>
    <source>
        <strain evidence="1">81SQS9</strain>
    </source>
</reference>
<proteinExistence type="predicted"/>